<evidence type="ECO:0000313" key="4">
    <source>
        <dbReference type="EMBL" id="KAK8084109.1"/>
    </source>
</evidence>
<dbReference type="EMBL" id="JAQQWM010000001">
    <property type="protein sequence ID" value="KAK8084109.1"/>
    <property type="molecule type" value="Genomic_DNA"/>
</dbReference>
<reference evidence="4 5" key="1">
    <citation type="submission" date="2023-01" db="EMBL/GenBank/DDBJ databases">
        <title>Analysis of 21 Apiospora genomes using comparative genomics revels a genus with tremendous synthesis potential of carbohydrate active enzymes and secondary metabolites.</title>
        <authorList>
            <person name="Sorensen T."/>
        </authorList>
    </citation>
    <scope>NUCLEOTIDE SEQUENCE [LARGE SCALE GENOMIC DNA]</scope>
    <source>
        <strain evidence="4 5">CBS 83171</strain>
    </source>
</reference>
<dbReference type="InterPro" id="IPR020904">
    <property type="entry name" value="Sc_DH/Rdtase_CS"/>
</dbReference>
<dbReference type="Pfam" id="PF00106">
    <property type="entry name" value="adh_short"/>
    <property type="match status" value="1"/>
</dbReference>
<keyword evidence="2" id="KW-0521">NADP</keyword>
<dbReference type="CDD" id="cd05325">
    <property type="entry name" value="carb_red_sniffer_like_SDR_c"/>
    <property type="match status" value="1"/>
</dbReference>
<organism evidence="4 5">
    <name type="scientific">Apiospora saccharicola</name>
    <dbReference type="NCBI Taxonomy" id="335842"/>
    <lineage>
        <taxon>Eukaryota</taxon>
        <taxon>Fungi</taxon>
        <taxon>Dikarya</taxon>
        <taxon>Ascomycota</taxon>
        <taxon>Pezizomycotina</taxon>
        <taxon>Sordariomycetes</taxon>
        <taxon>Xylariomycetidae</taxon>
        <taxon>Amphisphaeriales</taxon>
        <taxon>Apiosporaceae</taxon>
        <taxon>Apiospora</taxon>
    </lineage>
</organism>
<dbReference type="PANTHER" id="PTHR43544">
    <property type="entry name" value="SHORT-CHAIN DEHYDROGENASE/REDUCTASE"/>
    <property type="match status" value="1"/>
</dbReference>
<protein>
    <submittedName>
        <fullName evidence="4">Uncharacterized protein</fullName>
    </submittedName>
</protein>
<dbReference type="PROSITE" id="PS00061">
    <property type="entry name" value="ADH_SHORT"/>
    <property type="match status" value="1"/>
</dbReference>
<gene>
    <name evidence="4" type="ORF">PG996_002890</name>
</gene>
<comment type="caution">
    <text evidence="4">The sequence shown here is derived from an EMBL/GenBank/DDBJ whole genome shotgun (WGS) entry which is preliminary data.</text>
</comment>
<dbReference type="PRINTS" id="PR00081">
    <property type="entry name" value="GDHRDH"/>
</dbReference>
<comment type="similarity">
    <text evidence="1 3">Belongs to the short-chain dehydrogenases/reductases (SDR) family.</text>
</comment>
<evidence type="ECO:0000256" key="3">
    <source>
        <dbReference type="RuleBase" id="RU000363"/>
    </source>
</evidence>
<proteinExistence type="inferred from homology"/>
<evidence type="ECO:0000313" key="5">
    <source>
        <dbReference type="Proteomes" id="UP001446871"/>
    </source>
</evidence>
<name>A0ABR1WPU4_9PEZI</name>
<evidence type="ECO:0000256" key="1">
    <source>
        <dbReference type="ARBA" id="ARBA00006484"/>
    </source>
</evidence>
<dbReference type="InterPro" id="IPR051468">
    <property type="entry name" value="Fungal_SecMetab_SDRs"/>
</dbReference>
<evidence type="ECO:0000256" key="2">
    <source>
        <dbReference type="ARBA" id="ARBA00022857"/>
    </source>
</evidence>
<dbReference type="Gene3D" id="3.40.50.720">
    <property type="entry name" value="NAD(P)-binding Rossmann-like Domain"/>
    <property type="match status" value="1"/>
</dbReference>
<dbReference type="InterPro" id="IPR036291">
    <property type="entry name" value="NAD(P)-bd_dom_sf"/>
</dbReference>
<dbReference type="PANTHER" id="PTHR43544:SF26">
    <property type="entry name" value="SHORT CHAIN DEHYDROGENASE_REDUCTASE FAMILY OXIDOREDUCTASE (JCVI)"/>
    <property type="match status" value="1"/>
</dbReference>
<sequence>MTSVSPTNTVYLVTGANRGLGLGLVKALLARPQTSVVATVRDDETAASLRKELAASTTGEGSQAEVVVLDLSTAPTPEQVLEAILPTSVYSIDVLINNAGRMVPMCPIADTASQDLRDALETNAIAPLALFQALRPRMMAQSSTRERKFPPKVVMVSSSVGCITQQEAPGGAYGASKAALNWITRALHNENAAGGLVAVALHPGWVQTRAGEHAASEWGHQGALPETVEGSVKGMLEVIDGATRESTSGKFVTYKGEELAW</sequence>
<dbReference type="PRINTS" id="PR00080">
    <property type="entry name" value="SDRFAMILY"/>
</dbReference>
<keyword evidence="5" id="KW-1185">Reference proteome</keyword>
<dbReference type="SUPFAM" id="SSF51735">
    <property type="entry name" value="NAD(P)-binding Rossmann-fold domains"/>
    <property type="match status" value="1"/>
</dbReference>
<dbReference type="InterPro" id="IPR002347">
    <property type="entry name" value="SDR_fam"/>
</dbReference>
<accession>A0ABR1WPU4</accession>
<dbReference type="Proteomes" id="UP001446871">
    <property type="component" value="Unassembled WGS sequence"/>
</dbReference>